<dbReference type="Proteomes" id="UP000000844">
    <property type="component" value="Chromosome"/>
</dbReference>
<reference evidence="9 10" key="1">
    <citation type="journal article" date="2009" name="Stand. Genomic Sci.">
        <title>Complete genome sequence of Stackebrandtia nassauensis type strain (LLR-40K-21).</title>
        <authorList>
            <person name="Munk C."/>
            <person name="Lapidus A."/>
            <person name="Copeland A."/>
            <person name="Jando M."/>
            <person name="Mayilraj S."/>
            <person name="Glavina Del Rio T."/>
            <person name="Nolan M."/>
            <person name="Chen F."/>
            <person name="Lucas S."/>
            <person name="Tice H."/>
            <person name="Cheng J.F."/>
            <person name="Han C."/>
            <person name="Detter J.C."/>
            <person name="Bruce D."/>
            <person name="Goodwin L."/>
            <person name="Chain P."/>
            <person name="Pitluck S."/>
            <person name="Goker M."/>
            <person name="Ovchinikova G."/>
            <person name="Pati A."/>
            <person name="Ivanova N."/>
            <person name="Mavromatis K."/>
            <person name="Chen A."/>
            <person name="Palaniappan K."/>
            <person name="Land M."/>
            <person name="Hauser L."/>
            <person name="Chang Y.J."/>
            <person name="Jeffries C.D."/>
            <person name="Bristow J."/>
            <person name="Eisen J.A."/>
            <person name="Markowitz V."/>
            <person name="Hugenholtz P."/>
            <person name="Kyrpides N.C."/>
            <person name="Klenk H.P."/>
        </authorList>
    </citation>
    <scope>NUCLEOTIDE SEQUENCE [LARGE SCALE GENOMIC DNA]</scope>
    <source>
        <strain evidence="10">DSM 44728 / CIP 108903 / NRRL B-16338 / NBRC 102104 / LLR-40K-21</strain>
    </source>
</reference>
<evidence type="ECO:0000256" key="7">
    <source>
        <dbReference type="RuleBase" id="RU363032"/>
    </source>
</evidence>
<name>D3Q6T6_STANL</name>
<evidence type="ECO:0000256" key="6">
    <source>
        <dbReference type="ARBA" id="ARBA00023136"/>
    </source>
</evidence>
<dbReference type="EMBL" id="CP001778">
    <property type="protein sequence ID" value="ADD40335.1"/>
    <property type="molecule type" value="Genomic_DNA"/>
</dbReference>
<protein>
    <submittedName>
        <fullName evidence="9">Binding-protein-dependent transport systems inner membrane component</fullName>
    </submittedName>
</protein>
<dbReference type="GO" id="GO:0005886">
    <property type="term" value="C:plasma membrane"/>
    <property type="evidence" value="ECO:0007669"/>
    <property type="project" value="UniProtKB-SubCell"/>
</dbReference>
<dbReference type="InterPro" id="IPR050366">
    <property type="entry name" value="BP-dependent_transpt_permease"/>
</dbReference>
<dbReference type="PROSITE" id="PS50928">
    <property type="entry name" value="ABC_TM1"/>
    <property type="match status" value="1"/>
</dbReference>
<dbReference type="InterPro" id="IPR035906">
    <property type="entry name" value="MetI-like_sf"/>
</dbReference>
<dbReference type="RefSeq" id="WP_013015906.1">
    <property type="nucleotide sequence ID" value="NC_013947.1"/>
</dbReference>
<keyword evidence="6 7" id="KW-0472">Membrane</keyword>
<feature type="transmembrane region" description="Helical" evidence="7">
    <location>
        <begin position="262"/>
        <end position="284"/>
    </location>
</feature>
<dbReference type="AlphaFoldDB" id="D3Q6T6"/>
<dbReference type="Pfam" id="PF00528">
    <property type="entry name" value="BPD_transp_1"/>
    <property type="match status" value="1"/>
</dbReference>
<accession>D3Q6T6</accession>
<evidence type="ECO:0000313" key="9">
    <source>
        <dbReference type="EMBL" id="ADD40335.1"/>
    </source>
</evidence>
<evidence type="ECO:0000256" key="1">
    <source>
        <dbReference type="ARBA" id="ARBA00004651"/>
    </source>
</evidence>
<organism evidence="9 10">
    <name type="scientific">Stackebrandtia nassauensis (strain DSM 44728 / CIP 108903 / NRRL B-16338 / NBRC 102104 / LLR-40K-21)</name>
    <dbReference type="NCBI Taxonomy" id="446470"/>
    <lineage>
        <taxon>Bacteria</taxon>
        <taxon>Bacillati</taxon>
        <taxon>Actinomycetota</taxon>
        <taxon>Actinomycetes</taxon>
        <taxon>Glycomycetales</taxon>
        <taxon>Glycomycetaceae</taxon>
        <taxon>Stackebrandtia</taxon>
    </lineage>
</organism>
<feature type="transmembrane region" description="Helical" evidence="7">
    <location>
        <begin position="156"/>
        <end position="174"/>
    </location>
</feature>
<evidence type="ECO:0000256" key="3">
    <source>
        <dbReference type="ARBA" id="ARBA00022475"/>
    </source>
</evidence>
<dbReference type="InterPro" id="IPR000515">
    <property type="entry name" value="MetI-like"/>
</dbReference>
<dbReference type="HOGENOM" id="CLU_028518_8_0_11"/>
<evidence type="ECO:0000259" key="8">
    <source>
        <dbReference type="PROSITE" id="PS50928"/>
    </source>
</evidence>
<feature type="domain" description="ABC transmembrane type-1" evidence="8">
    <location>
        <begin position="95"/>
        <end position="284"/>
    </location>
</feature>
<keyword evidence="4 7" id="KW-0812">Transmembrane</keyword>
<gene>
    <name evidence="9" type="ordered locus">Snas_0621</name>
</gene>
<dbReference type="OrthoDB" id="6637947at2"/>
<keyword evidence="3" id="KW-1003">Cell membrane</keyword>
<evidence type="ECO:0000256" key="5">
    <source>
        <dbReference type="ARBA" id="ARBA00022989"/>
    </source>
</evidence>
<evidence type="ECO:0000256" key="2">
    <source>
        <dbReference type="ARBA" id="ARBA00022448"/>
    </source>
</evidence>
<sequence length="298" mass="32017">MTAVGTTTPPEAAAPLRTRTVVWRGLTRSPSGFVGGVIVLLVMGFAFLGPLLIDTTNPSNSDLIWTGPSSEHILGTDGQGKDSFLTLVAGGAEPLWVGILAASIAVVVATVLGSIAGFVRGKLDTFFLQLTDITMTIPSIVLMLVLTAMFRSITPTAIAVIIGLTTWAPLMRSVRAQVLSLRQREFVEAARLQNIPVRTVIFAEVLPNMAGYIFVNFILAINNAIYALVGMYLLGLLPSTADNWGLMIQESWKSGAFKLPEAIPYIAAPLALIILFQIGLITMGRSLEQALNPRLRER</sequence>
<dbReference type="SUPFAM" id="SSF161098">
    <property type="entry name" value="MetI-like"/>
    <property type="match status" value="1"/>
</dbReference>
<comment type="subcellular location">
    <subcellularLocation>
        <location evidence="1 7">Cell membrane</location>
        <topology evidence="1 7">Multi-pass membrane protein</topology>
    </subcellularLocation>
</comment>
<evidence type="ECO:0000313" key="10">
    <source>
        <dbReference type="Proteomes" id="UP000000844"/>
    </source>
</evidence>
<dbReference type="PANTHER" id="PTHR43386:SF1">
    <property type="entry name" value="D,D-DIPEPTIDE TRANSPORT SYSTEM PERMEASE PROTEIN DDPC-RELATED"/>
    <property type="match status" value="1"/>
</dbReference>
<feature type="transmembrane region" description="Helical" evidence="7">
    <location>
        <begin position="126"/>
        <end position="150"/>
    </location>
</feature>
<dbReference type="KEGG" id="sna:Snas_0621"/>
<comment type="similarity">
    <text evidence="7">Belongs to the binding-protein-dependent transport system permease family.</text>
</comment>
<keyword evidence="10" id="KW-1185">Reference proteome</keyword>
<feature type="transmembrane region" description="Helical" evidence="7">
    <location>
        <begin position="212"/>
        <end position="234"/>
    </location>
</feature>
<dbReference type="GO" id="GO:0071916">
    <property type="term" value="F:dipeptide transmembrane transporter activity"/>
    <property type="evidence" value="ECO:0007669"/>
    <property type="project" value="TreeGrafter"/>
</dbReference>
<dbReference type="eggNOG" id="COG1173">
    <property type="taxonomic scope" value="Bacteria"/>
</dbReference>
<dbReference type="STRING" id="446470.Snas_0621"/>
<dbReference type="Gene3D" id="1.10.3720.10">
    <property type="entry name" value="MetI-like"/>
    <property type="match status" value="1"/>
</dbReference>
<proteinExistence type="inferred from homology"/>
<evidence type="ECO:0000256" key="4">
    <source>
        <dbReference type="ARBA" id="ARBA00022692"/>
    </source>
</evidence>
<dbReference type="CDD" id="cd06261">
    <property type="entry name" value="TM_PBP2"/>
    <property type="match status" value="1"/>
</dbReference>
<feature type="transmembrane region" description="Helical" evidence="7">
    <location>
        <begin position="95"/>
        <end position="119"/>
    </location>
</feature>
<dbReference type="PANTHER" id="PTHR43386">
    <property type="entry name" value="OLIGOPEPTIDE TRANSPORT SYSTEM PERMEASE PROTEIN APPC"/>
    <property type="match status" value="1"/>
</dbReference>
<keyword evidence="2 7" id="KW-0813">Transport</keyword>
<feature type="transmembrane region" description="Helical" evidence="7">
    <location>
        <begin position="33"/>
        <end position="53"/>
    </location>
</feature>
<keyword evidence="5 7" id="KW-1133">Transmembrane helix</keyword>